<name>A0A8S5TIW5_9CAUD</name>
<organism evidence="1">
    <name type="scientific">Myoviridae sp. ct9dX1</name>
    <dbReference type="NCBI Taxonomy" id="2827665"/>
    <lineage>
        <taxon>Viruses</taxon>
        <taxon>Duplodnaviria</taxon>
        <taxon>Heunggongvirae</taxon>
        <taxon>Uroviricota</taxon>
        <taxon>Caudoviricetes</taxon>
    </lineage>
</organism>
<reference evidence="1" key="1">
    <citation type="journal article" date="2021" name="Proc. Natl. Acad. Sci. U.S.A.">
        <title>A Catalog of Tens of Thousands of Viruses from Human Metagenomes Reveals Hidden Associations with Chronic Diseases.</title>
        <authorList>
            <person name="Tisza M.J."/>
            <person name="Buck C.B."/>
        </authorList>
    </citation>
    <scope>NUCLEOTIDE SEQUENCE</scope>
    <source>
        <strain evidence="1">Ct9dX1</strain>
    </source>
</reference>
<dbReference type="EMBL" id="BK032832">
    <property type="protein sequence ID" value="DAF63080.1"/>
    <property type="molecule type" value="Genomic_DNA"/>
</dbReference>
<evidence type="ECO:0000313" key="1">
    <source>
        <dbReference type="EMBL" id="DAF63080.1"/>
    </source>
</evidence>
<proteinExistence type="predicted"/>
<accession>A0A8S5TIW5</accession>
<sequence>MAPLAFRQESFVVLLSITPLLDGVLRLDIIAPFHTSGPPLLQFHLAIEQWGIISNNKAIFPLVFNVFVSSALLLSRGSGTGTWYGDSSNTTLTGISCVTPDYVLSGTYIAIGA</sequence>
<protein>
    <submittedName>
        <fullName evidence="1">Uncharacterized protein</fullName>
    </submittedName>
</protein>